<dbReference type="EMBL" id="SNWQ01000058">
    <property type="protein sequence ID" value="TDO27501.1"/>
    <property type="molecule type" value="Genomic_DNA"/>
</dbReference>
<evidence type="ECO:0000256" key="6">
    <source>
        <dbReference type="RuleBase" id="RU365089"/>
    </source>
</evidence>
<gene>
    <name evidence="7" type="ORF">EV643_1585</name>
</gene>
<protein>
    <recommendedName>
        <fullName evidence="6">Mutator family transposase</fullName>
    </recommendedName>
</protein>
<comment type="similarity">
    <text evidence="2 6">Belongs to the transposase mutator family.</text>
</comment>
<evidence type="ECO:0000256" key="1">
    <source>
        <dbReference type="ARBA" id="ARBA00002190"/>
    </source>
</evidence>
<dbReference type="NCBIfam" id="NF033543">
    <property type="entry name" value="transpos_IS256"/>
    <property type="match status" value="1"/>
</dbReference>
<organism evidence="7 8">
    <name type="scientific">Kribbella caucasensis</name>
    <dbReference type="NCBI Taxonomy" id="2512215"/>
    <lineage>
        <taxon>Bacteria</taxon>
        <taxon>Bacillati</taxon>
        <taxon>Actinomycetota</taxon>
        <taxon>Actinomycetes</taxon>
        <taxon>Propionibacteriales</taxon>
        <taxon>Kribbellaceae</taxon>
        <taxon>Kribbella</taxon>
    </lineage>
</organism>
<dbReference type="InterPro" id="IPR001207">
    <property type="entry name" value="Transposase_mutator"/>
</dbReference>
<accession>A0A4R6IYK2</accession>
<comment type="function">
    <text evidence="1 6">Required for the transposition of the insertion element.</text>
</comment>
<evidence type="ECO:0000256" key="3">
    <source>
        <dbReference type="ARBA" id="ARBA00022578"/>
    </source>
</evidence>
<reference evidence="7 8" key="1">
    <citation type="submission" date="2019-03" db="EMBL/GenBank/DDBJ databases">
        <title>Genomic Encyclopedia of Type Strains, Phase III (KMG-III): the genomes of soil and plant-associated and newly described type strains.</title>
        <authorList>
            <person name="Whitman W."/>
        </authorList>
    </citation>
    <scope>NUCLEOTIDE SEQUENCE [LARGE SCALE GENOMIC DNA]</scope>
    <source>
        <strain evidence="7 8">VKM Ac-2527</strain>
    </source>
</reference>
<dbReference type="GO" id="GO:0006313">
    <property type="term" value="P:DNA transposition"/>
    <property type="evidence" value="ECO:0007669"/>
    <property type="project" value="UniProtKB-UniRule"/>
</dbReference>
<dbReference type="Proteomes" id="UP000295388">
    <property type="component" value="Unassembled WGS sequence"/>
</dbReference>
<dbReference type="PANTHER" id="PTHR33217">
    <property type="entry name" value="TRANSPOSASE FOR INSERTION SEQUENCE ELEMENT IS1081"/>
    <property type="match status" value="1"/>
</dbReference>
<dbReference type="AlphaFoldDB" id="A0A4R6IYK2"/>
<evidence type="ECO:0000313" key="8">
    <source>
        <dbReference type="Proteomes" id="UP000295388"/>
    </source>
</evidence>
<evidence type="ECO:0000256" key="5">
    <source>
        <dbReference type="ARBA" id="ARBA00023172"/>
    </source>
</evidence>
<keyword evidence="6" id="KW-0814">Transposable element</keyword>
<dbReference type="GO" id="GO:0003677">
    <property type="term" value="F:DNA binding"/>
    <property type="evidence" value="ECO:0007669"/>
    <property type="project" value="UniProtKB-UniRule"/>
</dbReference>
<evidence type="ECO:0000256" key="4">
    <source>
        <dbReference type="ARBA" id="ARBA00023125"/>
    </source>
</evidence>
<evidence type="ECO:0000313" key="7">
    <source>
        <dbReference type="EMBL" id="TDO27501.1"/>
    </source>
</evidence>
<dbReference type="Pfam" id="PF00872">
    <property type="entry name" value="Transposase_mut"/>
    <property type="match status" value="1"/>
</dbReference>
<keyword evidence="4 6" id="KW-0238">DNA-binding</keyword>
<comment type="caution">
    <text evidence="7">The sequence shown here is derived from an EMBL/GenBank/DDBJ whole genome shotgun (WGS) entry which is preliminary data.</text>
</comment>
<dbReference type="GO" id="GO:0004803">
    <property type="term" value="F:transposase activity"/>
    <property type="evidence" value="ECO:0007669"/>
    <property type="project" value="UniProtKB-UniRule"/>
</dbReference>
<evidence type="ECO:0000256" key="2">
    <source>
        <dbReference type="ARBA" id="ARBA00010961"/>
    </source>
</evidence>
<keyword evidence="3 6" id="KW-0815">Transposition</keyword>
<keyword evidence="8" id="KW-1185">Reference proteome</keyword>
<dbReference type="PANTHER" id="PTHR33217:SF7">
    <property type="entry name" value="TRANSPOSASE FOR INSERTION SEQUENCE ELEMENT IS1081"/>
    <property type="match status" value="1"/>
</dbReference>
<keyword evidence="5 6" id="KW-0233">DNA recombination</keyword>
<name>A0A4R6IYK2_9ACTN</name>
<sequence length="301" mass="32924">MCGVSTRSVDDLVAALGIDSGISKSEVSRICAGLDEVVTAFRTRRLDHIAFPYVYLDATYLHVRNAASQVVSMAVVVASGVRADGDREILGLDVGDSEDEVFWRAFLTGLKKRGLAGVQLVVSDQHAGLVAALKRSFQGAAHQRCRVHFARNLLAHVPKTHADMAAAVFRTVFAQPDAETVAATWDEVRDQLAGRFPKIGPLMDDAKTEVLAFTVFPRAHWSKIWSTNPLERVNKEIKRRARVVGIFPNDAAVIRLVGAVLADMHDEWQSADNRRYLSEGSMALLYPERDTGAIAAIDSGE</sequence>
<proteinExistence type="inferred from homology"/>